<dbReference type="FunFam" id="3.20.20.80:FF:000246">
    <property type="entry name" value="Predicted protein"/>
    <property type="match status" value="1"/>
</dbReference>
<dbReference type="GO" id="GO:0009651">
    <property type="term" value="P:response to salt stress"/>
    <property type="evidence" value="ECO:0007669"/>
    <property type="project" value="TreeGrafter"/>
</dbReference>
<dbReference type="AlphaFoldDB" id="A0A087GMK3"/>
<dbReference type="Gramene" id="KFK31105">
    <property type="protein sequence ID" value="KFK31105"/>
    <property type="gene ID" value="AALP_AA6G068700"/>
</dbReference>
<name>A0A087GMK3_ARAAL</name>
<dbReference type="GO" id="GO:0005975">
    <property type="term" value="P:carbohydrate metabolic process"/>
    <property type="evidence" value="ECO:0007669"/>
    <property type="project" value="InterPro"/>
</dbReference>
<feature type="chain" id="PRO_5001822224" description="Thioglucosidase" evidence="5">
    <location>
        <begin position="22"/>
        <end position="611"/>
    </location>
</feature>
<accession>A0A087GMK3</accession>
<evidence type="ECO:0000313" key="6">
    <source>
        <dbReference type="EMBL" id="KFK31105.1"/>
    </source>
</evidence>
<keyword evidence="2" id="KW-0378">Hydrolase</keyword>
<dbReference type="eggNOG" id="KOG0626">
    <property type="taxonomic scope" value="Eukaryota"/>
</dbReference>
<evidence type="ECO:0000256" key="2">
    <source>
        <dbReference type="ARBA" id="ARBA00022801"/>
    </source>
</evidence>
<sequence length="611" mass="70190">MATTTTLTLFLGFLALTSTLSFNAEARPQPTDEDLGTTIGPHTGYDDGLGTGFDEDLGIVIGPHEKEEVNIDEEALGTIIGPEFEVHKDDFPEDFIFGTSVSAFQVEGAKKGSGRGLTTWDEFTHMYPDKVDRGGDADTAVDFYTRYKDDIKLMKELKTNGFRFSISWTRIMPYGRIKKDGTKEKGVNEEGVKFYNDLINALIENDIEPSVTLFHWESPLALEIEYEGFLSERIVDDFRNFAKFCFEKFGDRVKNWATFNEPSVYSVAGYSRGTKAPGRCSDWSFPKCPSGDSSRDPYKVAHNQILAHVAAVEEFRNCEKCAGGKIGIVLVSHWFEPQDPNLSKDVEAARRSLEYILGWFLRPLTYGQYPKEMLEDPNLSNRLPKFSDEESKKLRNSSLDFVGLNYYGAFFSTPFASVNSSQVSYLSDMRVNWTIEQNHSPHLKATSMKIVIYPLGLMKLLKHIKDEYMDPEIYIMENGMDEIDYGTKTLEEAKNDYGRKEFIKSHILIMAKSIKMDKVKLKGYFIWSLMDNFEWEKGYKMRFGLYYVDYNTMERHIRSSGEWLRDFLDSKESLHKCYFEGHRDKGYAPKLFDKEFLEPDNPSISYRSDFM</sequence>
<comment type="similarity">
    <text evidence="1 3">Belongs to the glycosyl hydrolase 1 family.</text>
</comment>
<dbReference type="OrthoDB" id="1025938at2759"/>
<evidence type="ECO:0000256" key="3">
    <source>
        <dbReference type="RuleBase" id="RU003690"/>
    </source>
</evidence>
<evidence type="ECO:0000256" key="5">
    <source>
        <dbReference type="SAM" id="SignalP"/>
    </source>
</evidence>
<dbReference type="Proteomes" id="UP000029120">
    <property type="component" value="Chromosome 6"/>
</dbReference>
<evidence type="ECO:0000256" key="1">
    <source>
        <dbReference type="ARBA" id="ARBA00010838"/>
    </source>
</evidence>
<gene>
    <name evidence="6" type="ordered locus">AALP_Aa6g068700</name>
</gene>
<dbReference type="GO" id="GO:0008422">
    <property type="term" value="F:beta-glucosidase activity"/>
    <property type="evidence" value="ECO:0007669"/>
    <property type="project" value="TreeGrafter"/>
</dbReference>
<dbReference type="PRINTS" id="PR00131">
    <property type="entry name" value="GLHYDRLASE1"/>
</dbReference>
<feature type="region of interest" description="Disordered" evidence="4">
    <location>
        <begin position="26"/>
        <end position="47"/>
    </location>
</feature>
<dbReference type="SUPFAM" id="SSF51445">
    <property type="entry name" value="(Trans)glycosidases"/>
    <property type="match status" value="1"/>
</dbReference>
<protein>
    <recommendedName>
        <fullName evidence="8">Thioglucosidase</fullName>
    </recommendedName>
</protein>
<organism evidence="6 7">
    <name type="scientific">Arabis alpina</name>
    <name type="common">Alpine rock-cress</name>
    <dbReference type="NCBI Taxonomy" id="50452"/>
    <lineage>
        <taxon>Eukaryota</taxon>
        <taxon>Viridiplantae</taxon>
        <taxon>Streptophyta</taxon>
        <taxon>Embryophyta</taxon>
        <taxon>Tracheophyta</taxon>
        <taxon>Spermatophyta</taxon>
        <taxon>Magnoliopsida</taxon>
        <taxon>eudicotyledons</taxon>
        <taxon>Gunneridae</taxon>
        <taxon>Pentapetalae</taxon>
        <taxon>rosids</taxon>
        <taxon>malvids</taxon>
        <taxon>Brassicales</taxon>
        <taxon>Brassicaceae</taxon>
        <taxon>Arabideae</taxon>
        <taxon>Arabis</taxon>
    </lineage>
</organism>
<dbReference type="InterPro" id="IPR017853">
    <property type="entry name" value="GH"/>
</dbReference>
<dbReference type="PANTHER" id="PTHR10353">
    <property type="entry name" value="GLYCOSYL HYDROLASE"/>
    <property type="match status" value="1"/>
</dbReference>
<keyword evidence="5" id="KW-0732">Signal</keyword>
<dbReference type="GO" id="GO:0019762">
    <property type="term" value="P:glucosinolate catabolic process"/>
    <property type="evidence" value="ECO:0007669"/>
    <property type="project" value="TreeGrafter"/>
</dbReference>
<dbReference type="EMBL" id="CM002874">
    <property type="protein sequence ID" value="KFK31105.1"/>
    <property type="molecule type" value="Genomic_DNA"/>
</dbReference>
<reference evidence="7" key="1">
    <citation type="journal article" date="2015" name="Nat. Plants">
        <title>Genome expansion of Arabis alpina linked with retrotransposition and reduced symmetric DNA methylation.</title>
        <authorList>
            <person name="Willing E.M."/>
            <person name="Rawat V."/>
            <person name="Mandakova T."/>
            <person name="Maumus F."/>
            <person name="James G.V."/>
            <person name="Nordstroem K.J."/>
            <person name="Becker C."/>
            <person name="Warthmann N."/>
            <person name="Chica C."/>
            <person name="Szarzynska B."/>
            <person name="Zytnicki M."/>
            <person name="Albani M.C."/>
            <person name="Kiefer C."/>
            <person name="Bergonzi S."/>
            <person name="Castaings L."/>
            <person name="Mateos J.L."/>
            <person name="Berns M.C."/>
            <person name="Bujdoso N."/>
            <person name="Piofczyk T."/>
            <person name="de Lorenzo L."/>
            <person name="Barrero-Sicilia C."/>
            <person name="Mateos I."/>
            <person name="Piednoel M."/>
            <person name="Hagmann J."/>
            <person name="Chen-Min-Tao R."/>
            <person name="Iglesias-Fernandez R."/>
            <person name="Schuster S.C."/>
            <person name="Alonso-Blanco C."/>
            <person name="Roudier F."/>
            <person name="Carbonero P."/>
            <person name="Paz-Ares J."/>
            <person name="Davis S.J."/>
            <person name="Pecinka A."/>
            <person name="Quesneville H."/>
            <person name="Colot V."/>
            <person name="Lysak M.A."/>
            <person name="Weigel D."/>
            <person name="Coupland G."/>
            <person name="Schneeberger K."/>
        </authorList>
    </citation>
    <scope>NUCLEOTIDE SEQUENCE [LARGE SCALE GENOMIC DNA]</scope>
    <source>
        <strain evidence="7">cv. Pajares</strain>
    </source>
</reference>
<dbReference type="OMA" id="HTTFEDD"/>
<evidence type="ECO:0000256" key="4">
    <source>
        <dbReference type="SAM" id="MobiDB-lite"/>
    </source>
</evidence>
<dbReference type="InterPro" id="IPR033132">
    <property type="entry name" value="GH_1_N_CS"/>
</dbReference>
<proteinExistence type="inferred from homology"/>
<evidence type="ECO:0008006" key="8">
    <source>
        <dbReference type="Google" id="ProtNLM"/>
    </source>
</evidence>
<dbReference type="PROSITE" id="PS00653">
    <property type="entry name" value="GLYCOSYL_HYDROL_F1_2"/>
    <property type="match status" value="1"/>
</dbReference>
<dbReference type="Gene3D" id="3.20.20.80">
    <property type="entry name" value="Glycosidases"/>
    <property type="match status" value="1"/>
</dbReference>
<keyword evidence="7" id="KW-1185">Reference proteome</keyword>
<feature type="signal peptide" evidence="5">
    <location>
        <begin position="1"/>
        <end position="21"/>
    </location>
</feature>
<dbReference type="Pfam" id="PF00232">
    <property type="entry name" value="Glyco_hydro_1"/>
    <property type="match status" value="1"/>
</dbReference>
<dbReference type="PANTHER" id="PTHR10353:SF320">
    <property type="entry name" value="BETA-GLUCOSIDASE 33"/>
    <property type="match status" value="1"/>
</dbReference>
<dbReference type="InterPro" id="IPR001360">
    <property type="entry name" value="Glyco_hydro_1"/>
</dbReference>
<evidence type="ECO:0000313" key="7">
    <source>
        <dbReference type="Proteomes" id="UP000029120"/>
    </source>
</evidence>